<evidence type="ECO:0000313" key="4">
    <source>
        <dbReference type="Proteomes" id="UP001431217"/>
    </source>
</evidence>
<dbReference type="Pfam" id="PF00144">
    <property type="entry name" value="Beta-lactamase"/>
    <property type="match status" value="1"/>
</dbReference>
<dbReference type="Gene3D" id="3.40.710.10">
    <property type="entry name" value="DD-peptidase/beta-lactamase superfamily"/>
    <property type="match status" value="1"/>
</dbReference>
<proteinExistence type="predicted"/>
<feature type="signal peptide" evidence="1">
    <location>
        <begin position="1"/>
        <end position="22"/>
    </location>
</feature>
<comment type="caution">
    <text evidence="3">The sequence shown here is derived from an EMBL/GenBank/DDBJ whole genome shotgun (WGS) entry which is preliminary data.</text>
</comment>
<dbReference type="InterPro" id="IPR001466">
    <property type="entry name" value="Beta-lactam-related"/>
</dbReference>
<feature type="chain" id="PRO_5046034375" evidence="1">
    <location>
        <begin position="23"/>
        <end position="377"/>
    </location>
</feature>
<sequence length="377" mass="41507">MRALAWLGSGLCLLALQSPARASDCPDGEDAAIQAMGAEFLQSPQAIGLSVGLLHKGSATCYGFGQQDKASRSAATANTRYEIGSNSKTFTSTLLAYAVQEGRLKLDDDIRRYLPEPYPNLEYEGQPIRVVHLANLTSELPNWLPDRPDALTGLKPEQIPDALLALHRDYSREDFYRDLHQVALKAAPGSRPRHSNVAAQLLVGVLERAFDRSYTELLEERILRPLGMRQTGFDPTSASAFLARGYDDRGKAMPYITDMRDLREAGGLLSSSTDMVRYLRLQMDESDAAIALSHRATIVAEHDTIALNWHVDTDVHGRRTIWHTGGTFGFSSYVVLYPERGLGISLLANESDPQAQNRLVELADRIAKHLAPVAASH</sequence>
<dbReference type="InterPro" id="IPR050491">
    <property type="entry name" value="AmpC-like"/>
</dbReference>
<dbReference type="RefSeq" id="WP_249473291.1">
    <property type="nucleotide sequence ID" value="NZ_JAMBEP010000001.1"/>
</dbReference>
<feature type="domain" description="Beta-lactamase-related" evidence="2">
    <location>
        <begin position="38"/>
        <end position="356"/>
    </location>
</feature>
<dbReference type="InterPro" id="IPR012338">
    <property type="entry name" value="Beta-lactam/transpept-like"/>
</dbReference>
<gene>
    <name evidence="3" type="ORF">M2650_08725</name>
</gene>
<evidence type="ECO:0000313" key="3">
    <source>
        <dbReference type="EMBL" id="MCL1634711.1"/>
    </source>
</evidence>
<evidence type="ECO:0000256" key="1">
    <source>
        <dbReference type="SAM" id="SignalP"/>
    </source>
</evidence>
<evidence type="ECO:0000259" key="2">
    <source>
        <dbReference type="Pfam" id="PF00144"/>
    </source>
</evidence>
<protein>
    <submittedName>
        <fullName evidence="3">Beta-lactamase family protein</fullName>
    </submittedName>
</protein>
<name>A0ABT0MIK3_9GAMM</name>
<organism evidence="3 4">
    <name type="scientific">Luteimonas galliterrae</name>
    <dbReference type="NCBI Taxonomy" id="2940486"/>
    <lineage>
        <taxon>Bacteria</taxon>
        <taxon>Pseudomonadati</taxon>
        <taxon>Pseudomonadota</taxon>
        <taxon>Gammaproteobacteria</taxon>
        <taxon>Lysobacterales</taxon>
        <taxon>Lysobacteraceae</taxon>
        <taxon>Luteimonas</taxon>
    </lineage>
</organism>
<keyword evidence="1" id="KW-0732">Signal</keyword>
<keyword evidence="4" id="KW-1185">Reference proteome</keyword>
<accession>A0ABT0MIK3</accession>
<dbReference type="SUPFAM" id="SSF56601">
    <property type="entry name" value="beta-lactamase/transpeptidase-like"/>
    <property type="match status" value="1"/>
</dbReference>
<dbReference type="Proteomes" id="UP001431217">
    <property type="component" value="Unassembled WGS sequence"/>
</dbReference>
<dbReference type="EMBL" id="JAMBEP010000001">
    <property type="protein sequence ID" value="MCL1634711.1"/>
    <property type="molecule type" value="Genomic_DNA"/>
</dbReference>
<dbReference type="PANTHER" id="PTHR46825">
    <property type="entry name" value="D-ALANYL-D-ALANINE-CARBOXYPEPTIDASE/ENDOPEPTIDASE AMPH"/>
    <property type="match status" value="1"/>
</dbReference>
<dbReference type="PANTHER" id="PTHR46825:SF8">
    <property type="entry name" value="BETA-LACTAMASE-RELATED"/>
    <property type="match status" value="1"/>
</dbReference>
<reference evidence="3 4" key="1">
    <citation type="submission" date="2022-05" db="EMBL/GenBank/DDBJ databases">
        <title>Luteimonas sp. SX5, whole genome shotgun sequencing project.</title>
        <authorList>
            <person name="Zhao G."/>
            <person name="Shen L."/>
        </authorList>
    </citation>
    <scope>NUCLEOTIDE SEQUENCE [LARGE SCALE GENOMIC DNA]</scope>
    <source>
        <strain evidence="3 4">SX5</strain>
    </source>
</reference>